<proteinExistence type="inferred from homology"/>
<dbReference type="PANTHER" id="PTHR10868:SF1">
    <property type="entry name" value="SIGMA NON-OPIOID INTRACELLULAR RECEPTOR 1"/>
    <property type="match status" value="1"/>
</dbReference>
<evidence type="ECO:0000256" key="6">
    <source>
        <dbReference type="ARBA" id="ARBA00022692"/>
    </source>
</evidence>
<comment type="caution">
    <text evidence="12">The sequence shown here is derived from an EMBL/GenBank/DDBJ whole genome shotgun (WGS) entry which is preliminary data.</text>
</comment>
<protein>
    <recommendedName>
        <fullName evidence="5">Sigma non-opioid intracellular receptor 1</fullName>
    </recommendedName>
    <alternativeName>
        <fullName evidence="10">Sigma 1-type opioid receptor</fullName>
    </alternativeName>
</protein>
<dbReference type="AlphaFoldDB" id="A0A210R594"/>
<keyword evidence="12" id="KW-0675">Receptor</keyword>
<evidence type="ECO:0000256" key="10">
    <source>
        <dbReference type="ARBA" id="ARBA00033467"/>
    </source>
</evidence>
<dbReference type="EMBL" id="NEDP02000370">
    <property type="protein sequence ID" value="OWF56048.1"/>
    <property type="molecule type" value="Genomic_DNA"/>
</dbReference>
<sequence length="230" mass="26178">MWSTFGFIYSVVKWIILMVFLTHCVTFWLRTKTYLTDDAEIAAIATKYAHTGQGVEFAYSKIKTELRKRFPGHILSEEDEQWMFMNAGGWMGSMCILHASLTEYILFFGTAVDTSGNSGRYWANISDTILTGSFRQWKEGELSSKVFAPGETVFHGWGEVSAVQWKAGTWMVEYGRGFIPSTLGFALADTFFSTTDFVTLFYTLRVYSKALLIEAGSSIDDFRVYLKEFL</sequence>
<evidence type="ECO:0000256" key="2">
    <source>
        <dbReference type="ARBA" id="ARBA00004586"/>
    </source>
</evidence>
<evidence type="ECO:0000256" key="5">
    <source>
        <dbReference type="ARBA" id="ARBA00020208"/>
    </source>
</evidence>
<reference evidence="12 13" key="1">
    <citation type="journal article" date="2017" name="Nat. Ecol. Evol.">
        <title>Scallop genome provides insights into evolution of bilaterian karyotype and development.</title>
        <authorList>
            <person name="Wang S."/>
            <person name="Zhang J."/>
            <person name="Jiao W."/>
            <person name="Li J."/>
            <person name="Xun X."/>
            <person name="Sun Y."/>
            <person name="Guo X."/>
            <person name="Huan P."/>
            <person name="Dong B."/>
            <person name="Zhang L."/>
            <person name="Hu X."/>
            <person name="Sun X."/>
            <person name="Wang J."/>
            <person name="Zhao C."/>
            <person name="Wang Y."/>
            <person name="Wang D."/>
            <person name="Huang X."/>
            <person name="Wang R."/>
            <person name="Lv J."/>
            <person name="Li Y."/>
            <person name="Zhang Z."/>
            <person name="Liu B."/>
            <person name="Lu W."/>
            <person name="Hui Y."/>
            <person name="Liang J."/>
            <person name="Zhou Z."/>
            <person name="Hou R."/>
            <person name="Li X."/>
            <person name="Liu Y."/>
            <person name="Li H."/>
            <person name="Ning X."/>
            <person name="Lin Y."/>
            <person name="Zhao L."/>
            <person name="Xing Q."/>
            <person name="Dou J."/>
            <person name="Li Y."/>
            <person name="Mao J."/>
            <person name="Guo H."/>
            <person name="Dou H."/>
            <person name="Li T."/>
            <person name="Mu C."/>
            <person name="Jiang W."/>
            <person name="Fu Q."/>
            <person name="Fu X."/>
            <person name="Miao Y."/>
            <person name="Liu J."/>
            <person name="Yu Q."/>
            <person name="Li R."/>
            <person name="Liao H."/>
            <person name="Li X."/>
            <person name="Kong Y."/>
            <person name="Jiang Z."/>
            <person name="Chourrout D."/>
            <person name="Li R."/>
            <person name="Bao Z."/>
        </authorList>
    </citation>
    <scope>NUCLEOTIDE SEQUENCE [LARGE SCALE GENOMIC DNA]</scope>
    <source>
        <strain evidence="12 13">PY_sf001</strain>
    </source>
</reference>
<comment type="similarity">
    <text evidence="4 11">Belongs to the ERG2 family.</text>
</comment>
<dbReference type="OrthoDB" id="347124at2759"/>
<comment type="subcellular location">
    <subcellularLocation>
        <location evidence="2">Endoplasmic reticulum membrane</location>
    </subcellularLocation>
    <subcellularLocation>
        <location evidence="1">Nucleus inner membrane</location>
    </subcellularLocation>
    <subcellularLocation>
        <location evidence="3">Nucleus outer membrane</location>
    </subcellularLocation>
</comment>
<keyword evidence="6 11" id="KW-0812">Transmembrane</keyword>
<keyword evidence="7" id="KW-0256">Endoplasmic reticulum</keyword>
<evidence type="ECO:0000256" key="8">
    <source>
        <dbReference type="ARBA" id="ARBA00022989"/>
    </source>
</evidence>
<name>A0A210R594_MIZYE</name>
<evidence type="ECO:0000256" key="1">
    <source>
        <dbReference type="ARBA" id="ARBA00004540"/>
    </source>
</evidence>
<evidence type="ECO:0000256" key="3">
    <source>
        <dbReference type="ARBA" id="ARBA00004649"/>
    </source>
</evidence>
<keyword evidence="8 11" id="KW-1133">Transmembrane helix</keyword>
<keyword evidence="13" id="KW-1185">Reference proteome</keyword>
<accession>A0A210R594</accession>
<evidence type="ECO:0000313" key="13">
    <source>
        <dbReference type="Proteomes" id="UP000242188"/>
    </source>
</evidence>
<evidence type="ECO:0000256" key="11">
    <source>
        <dbReference type="RuleBase" id="RU368083"/>
    </source>
</evidence>
<evidence type="ECO:0000256" key="7">
    <source>
        <dbReference type="ARBA" id="ARBA00022824"/>
    </source>
</evidence>
<dbReference type="InterPro" id="IPR006716">
    <property type="entry name" value="ERG2_sigma1_rcpt-like"/>
</dbReference>
<feature type="transmembrane region" description="Helical" evidence="11">
    <location>
        <begin position="6"/>
        <end position="29"/>
    </location>
</feature>
<dbReference type="GO" id="GO:0005640">
    <property type="term" value="C:nuclear outer membrane"/>
    <property type="evidence" value="ECO:0007669"/>
    <property type="project" value="UniProtKB-SubCell"/>
</dbReference>
<dbReference type="GO" id="GO:0005789">
    <property type="term" value="C:endoplasmic reticulum membrane"/>
    <property type="evidence" value="ECO:0007669"/>
    <property type="project" value="UniProtKB-SubCell"/>
</dbReference>
<dbReference type="Proteomes" id="UP000242188">
    <property type="component" value="Unassembled WGS sequence"/>
</dbReference>
<evidence type="ECO:0000313" key="12">
    <source>
        <dbReference type="EMBL" id="OWF56048.1"/>
    </source>
</evidence>
<dbReference type="Pfam" id="PF04622">
    <property type="entry name" value="ERG2_Sigma1R"/>
    <property type="match status" value="1"/>
</dbReference>
<dbReference type="STRING" id="6573.A0A210R594"/>
<gene>
    <name evidence="12" type="ORF">KP79_PYT20975</name>
</gene>
<dbReference type="GO" id="GO:0005637">
    <property type="term" value="C:nuclear inner membrane"/>
    <property type="evidence" value="ECO:0007669"/>
    <property type="project" value="UniProtKB-SubCell"/>
</dbReference>
<dbReference type="PANTHER" id="PTHR10868">
    <property type="entry name" value="SIGMA 1-TYPE OPIOID RECEPTOR-RELATED"/>
    <property type="match status" value="1"/>
</dbReference>
<organism evidence="12 13">
    <name type="scientific">Mizuhopecten yessoensis</name>
    <name type="common">Japanese scallop</name>
    <name type="synonym">Patinopecten yessoensis</name>
    <dbReference type="NCBI Taxonomy" id="6573"/>
    <lineage>
        <taxon>Eukaryota</taxon>
        <taxon>Metazoa</taxon>
        <taxon>Spiralia</taxon>
        <taxon>Lophotrochozoa</taxon>
        <taxon>Mollusca</taxon>
        <taxon>Bivalvia</taxon>
        <taxon>Autobranchia</taxon>
        <taxon>Pteriomorphia</taxon>
        <taxon>Pectinida</taxon>
        <taxon>Pectinoidea</taxon>
        <taxon>Pectinidae</taxon>
        <taxon>Mizuhopecten</taxon>
    </lineage>
</organism>
<evidence type="ECO:0000256" key="9">
    <source>
        <dbReference type="ARBA" id="ARBA00023136"/>
    </source>
</evidence>
<evidence type="ECO:0000256" key="4">
    <source>
        <dbReference type="ARBA" id="ARBA00007141"/>
    </source>
</evidence>
<keyword evidence="9 11" id="KW-0472">Membrane</keyword>